<dbReference type="InterPro" id="IPR026055">
    <property type="entry name" value="FAR"/>
</dbReference>
<dbReference type="GO" id="GO:0035336">
    <property type="term" value="P:long-chain fatty-acyl-CoA metabolic process"/>
    <property type="evidence" value="ECO:0007669"/>
    <property type="project" value="TreeGrafter"/>
</dbReference>
<keyword evidence="1" id="KW-0443">Lipid metabolism</keyword>
<sequence length="262" mass="29523">KSSGANLESYVFERVTPISGDICDVNLGIKDSILIEEMWNEIDIVLNSAATTNIDERHSFLLLMVDSLEVANLLLEICEKAIATSRNCIAHGAYVCGEKGGYILESPIYMGDTLKGTSRLDSNVGKELVEEYLDKLRVQGATNEEITSTMKDFGTKSAKLYGWPNTYVYTKALGEMLLGHFNKNLPLVIIRATMITSTYKEPFSGWIEGVSFDDSNTEKLRVTIRENDVDMHLFNFDTKCIDWEDYIMNTHIPGLIKYSMKR</sequence>
<keyword evidence="1" id="KW-0521">NADP</keyword>
<reference evidence="3 4" key="1">
    <citation type="submission" date="2024-01" db="EMBL/GenBank/DDBJ databases">
        <title>A telomere-to-telomere, gap-free genome of sweet tea (Lithocarpus litseifolius).</title>
        <authorList>
            <person name="Zhou J."/>
        </authorList>
    </citation>
    <scope>NUCLEOTIDE SEQUENCE [LARGE SCALE GENOMIC DNA]</scope>
    <source>
        <strain evidence="3">Zhou-2022a</strain>
        <tissue evidence="3">Leaf</tissue>
    </source>
</reference>
<dbReference type="InterPro" id="IPR036291">
    <property type="entry name" value="NAD(P)-bd_dom_sf"/>
</dbReference>
<comment type="catalytic activity">
    <reaction evidence="1">
        <text>a long-chain fatty acyl-CoA + 2 NADPH + 2 H(+) = a long-chain primary fatty alcohol + 2 NADP(+) + CoA</text>
        <dbReference type="Rhea" id="RHEA:52716"/>
        <dbReference type="ChEBI" id="CHEBI:15378"/>
        <dbReference type="ChEBI" id="CHEBI:57287"/>
        <dbReference type="ChEBI" id="CHEBI:57783"/>
        <dbReference type="ChEBI" id="CHEBI:58349"/>
        <dbReference type="ChEBI" id="CHEBI:77396"/>
        <dbReference type="ChEBI" id="CHEBI:83139"/>
        <dbReference type="EC" id="1.2.1.84"/>
    </reaction>
</comment>
<comment type="caution">
    <text evidence="3">The sequence shown here is derived from an EMBL/GenBank/DDBJ whole genome shotgun (WGS) entry which is preliminary data.</text>
</comment>
<dbReference type="GO" id="GO:0080019">
    <property type="term" value="F:alcohol-forming very long-chain fatty acyl-CoA reductase activity"/>
    <property type="evidence" value="ECO:0007669"/>
    <property type="project" value="InterPro"/>
</dbReference>
<evidence type="ECO:0000259" key="2">
    <source>
        <dbReference type="Pfam" id="PF07993"/>
    </source>
</evidence>
<feature type="non-terminal residue" evidence="3">
    <location>
        <position position="1"/>
    </location>
</feature>
<dbReference type="EC" id="1.2.1.84" evidence="1"/>
<keyword evidence="4" id="KW-1185">Reference proteome</keyword>
<comment type="function">
    <text evidence="1">Catalyzes the reduction of fatty acyl-CoA to fatty alcohols.</text>
</comment>
<keyword evidence="1" id="KW-0560">Oxidoreductase</keyword>
<dbReference type="Proteomes" id="UP001459277">
    <property type="component" value="Unassembled WGS sequence"/>
</dbReference>
<gene>
    <name evidence="3" type="ORF">SO802_019151</name>
</gene>
<evidence type="ECO:0000313" key="4">
    <source>
        <dbReference type="Proteomes" id="UP001459277"/>
    </source>
</evidence>
<dbReference type="SUPFAM" id="SSF51735">
    <property type="entry name" value="NAD(P)-binding Rossmann-fold domains"/>
    <property type="match status" value="1"/>
</dbReference>
<dbReference type="Gene3D" id="3.40.50.720">
    <property type="entry name" value="NAD(P)-binding Rossmann-like Domain"/>
    <property type="match status" value="1"/>
</dbReference>
<accession>A0AAW2CNE6</accession>
<comment type="similarity">
    <text evidence="1">Belongs to the fatty acyl-CoA reductase family.</text>
</comment>
<dbReference type="InterPro" id="IPR013120">
    <property type="entry name" value="FAR_NAD-bd"/>
</dbReference>
<dbReference type="PANTHER" id="PTHR11011">
    <property type="entry name" value="MALE STERILITY PROTEIN 2-RELATED"/>
    <property type="match status" value="1"/>
</dbReference>
<dbReference type="GO" id="GO:0010345">
    <property type="term" value="P:suberin biosynthetic process"/>
    <property type="evidence" value="ECO:0007669"/>
    <property type="project" value="TreeGrafter"/>
</dbReference>
<organism evidence="3 4">
    <name type="scientific">Lithocarpus litseifolius</name>
    <dbReference type="NCBI Taxonomy" id="425828"/>
    <lineage>
        <taxon>Eukaryota</taxon>
        <taxon>Viridiplantae</taxon>
        <taxon>Streptophyta</taxon>
        <taxon>Embryophyta</taxon>
        <taxon>Tracheophyta</taxon>
        <taxon>Spermatophyta</taxon>
        <taxon>Magnoliopsida</taxon>
        <taxon>eudicotyledons</taxon>
        <taxon>Gunneridae</taxon>
        <taxon>Pentapetalae</taxon>
        <taxon>rosids</taxon>
        <taxon>fabids</taxon>
        <taxon>Fagales</taxon>
        <taxon>Fagaceae</taxon>
        <taxon>Lithocarpus</taxon>
    </lineage>
</organism>
<dbReference type="EMBL" id="JAZDWU010000006">
    <property type="protein sequence ID" value="KAK9999548.1"/>
    <property type="molecule type" value="Genomic_DNA"/>
</dbReference>
<proteinExistence type="inferred from homology"/>
<feature type="domain" description="Thioester reductase (TE)" evidence="2">
    <location>
        <begin position="11"/>
        <end position="211"/>
    </location>
</feature>
<evidence type="ECO:0000313" key="3">
    <source>
        <dbReference type="EMBL" id="KAK9999548.1"/>
    </source>
</evidence>
<protein>
    <recommendedName>
        <fullName evidence="1">Fatty acyl-CoA reductase</fullName>
        <ecNumber evidence="1">1.2.1.84</ecNumber>
    </recommendedName>
</protein>
<dbReference type="Pfam" id="PF07993">
    <property type="entry name" value="NAD_binding_4"/>
    <property type="match status" value="1"/>
</dbReference>
<evidence type="ECO:0000256" key="1">
    <source>
        <dbReference type="RuleBase" id="RU363097"/>
    </source>
</evidence>
<name>A0AAW2CNE6_9ROSI</name>
<dbReference type="GO" id="GO:0102965">
    <property type="term" value="F:alcohol-forming long-chain fatty acyl-CoA reductase activity"/>
    <property type="evidence" value="ECO:0007669"/>
    <property type="project" value="UniProtKB-EC"/>
</dbReference>
<dbReference type="AlphaFoldDB" id="A0AAW2CNE6"/>
<keyword evidence="1" id="KW-0444">Lipid biosynthesis</keyword>
<dbReference type="PANTHER" id="PTHR11011:SF84">
    <property type="entry name" value="ACYL-COA REDUCTASE-LIKE PROTEIN, PUTATIVE-RELATED"/>
    <property type="match status" value="1"/>
</dbReference>